<dbReference type="Proteomes" id="UP001060085">
    <property type="component" value="Linkage Group LG08"/>
</dbReference>
<evidence type="ECO:0000313" key="2">
    <source>
        <dbReference type="Proteomes" id="UP001060085"/>
    </source>
</evidence>
<proteinExistence type="predicted"/>
<organism evidence="1 2">
    <name type="scientific">Catharanthus roseus</name>
    <name type="common">Madagascar periwinkle</name>
    <name type="synonym">Vinca rosea</name>
    <dbReference type="NCBI Taxonomy" id="4058"/>
    <lineage>
        <taxon>Eukaryota</taxon>
        <taxon>Viridiplantae</taxon>
        <taxon>Streptophyta</taxon>
        <taxon>Embryophyta</taxon>
        <taxon>Tracheophyta</taxon>
        <taxon>Spermatophyta</taxon>
        <taxon>Magnoliopsida</taxon>
        <taxon>eudicotyledons</taxon>
        <taxon>Gunneridae</taxon>
        <taxon>Pentapetalae</taxon>
        <taxon>asterids</taxon>
        <taxon>lamiids</taxon>
        <taxon>Gentianales</taxon>
        <taxon>Apocynaceae</taxon>
        <taxon>Rauvolfioideae</taxon>
        <taxon>Vinceae</taxon>
        <taxon>Catharanthinae</taxon>
        <taxon>Catharanthus</taxon>
    </lineage>
</organism>
<gene>
    <name evidence="1" type="ORF">M9H77_36473</name>
</gene>
<comment type="caution">
    <text evidence="1">The sequence shown here is derived from an EMBL/GenBank/DDBJ whole genome shotgun (WGS) entry which is preliminary data.</text>
</comment>
<dbReference type="EMBL" id="CM044708">
    <property type="protein sequence ID" value="KAI5650468.1"/>
    <property type="molecule type" value="Genomic_DNA"/>
</dbReference>
<reference evidence="2" key="1">
    <citation type="journal article" date="2023" name="Nat. Plants">
        <title>Single-cell RNA sequencing provides a high-resolution roadmap for understanding the multicellular compartmentation of specialized metabolism.</title>
        <authorList>
            <person name="Sun S."/>
            <person name="Shen X."/>
            <person name="Li Y."/>
            <person name="Li Y."/>
            <person name="Wang S."/>
            <person name="Li R."/>
            <person name="Zhang H."/>
            <person name="Shen G."/>
            <person name="Guo B."/>
            <person name="Wei J."/>
            <person name="Xu J."/>
            <person name="St-Pierre B."/>
            <person name="Chen S."/>
            <person name="Sun C."/>
        </authorList>
    </citation>
    <scope>NUCLEOTIDE SEQUENCE [LARGE SCALE GENOMIC DNA]</scope>
</reference>
<accession>A0ACB9ZTV2</accession>
<name>A0ACB9ZTV2_CATRO</name>
<sequence length="98" mass="11460">MFEHEKNKKSIMKAKRCEEKQLSMPSQGVVMVETLKPSMSEEFPKVNELPQARIKVERVILHETKLYSSALILYRISLKHLCTLTSMLVRNHTMELED</sequence>
<evidence type="ECO:0000313" key="1">
    <source>
        <dbReference type="EMBL" id="KAI5650468.1"/>
    </source>
</evidence>
<keyword evidence="2" id="KW-1185">Reference proteome</keyword>
<protein>
    <submittedName>
        <fullName evidence="1">Uncharacterized protein</fullName>
    </submittedName>
</protein>